<gene>
    <name evidence="6" type="ORF">GPX89_31085</name>
</gene>
<keyword evidence="1" id="KW-0805">Transcription regulation</keyword>
<evidence type="ECO:0000256" key="3">
    <source>
        <dbReference type="ARBA" id="ARBA00023163"/>
    </source>
</evidence>
<feature type="DNA-binding region" description="H-T-H motif" evidence="4">
    <location>
        <begin position="34"/>
        <end position="53"/>
    </location>
</feature>
<dbReference type="RefSeq" id="WP_157391304.1">
    <property type="nucleotide sequence ID" value="NZ_WRPP01000007.1"/>
</dbReference>
<reference evidence="6 7" key="1">
    <citation type="submission" date="2019-12" db="EMBL/GenBank/DDBJ databases">
        <title>Nocardia sp. nov. ET3-3 isolated from soil.</title>
        <authorList>
            <person name="Kanchanasin P."/>
            <person name="Tanasupawat S."/>
            <person name="Yuki M."/>
            <person name="Kudo T."/>
        </authorList>
    </citation>
    <scope>NUCLEOTIDE SEQUENCE [LARGE SCALE GENOMIC DNA]</scope>
    <source>
        <strain evidence="6 7">ET3-3</strain>
    </source>
</reference>
<dbReference type="GO" id="GO:0000976">
    <property type="term" value="F:transcription cis-regulatory region binding"/>
    <property type="evidence" value="ECO:0007669"/>
    <property type="project" value="TreeGrafter"/>
</dbReference>
<evidence type="ECO:0000256" key="1">
    <source>
        <dbReference type="ARBA" id="ARBA00023015"/>
    </source>
</evidence>
<proteinExistence type="predicted"/>
<keyword evidence="3" id="KW-0804">Transcription</keyword>
<name>A0A7K1V5A8_9NOCA</name>
<dbReference type="PROSITE" id="PS50977">
    <property type="entry name" value="HTH_TETR_2"/>
    <property type="match status" value="1"/>
</dbReference>
<accession>A0A7K1V5A8</accession>
<dbReference type="InterPro" id="IPR001647">
    <property type="entry name" value="HTH_TetR"/>
</dbReference>
<dbReference type="Gene3D" id="1.10.10.60">
    <property type="entry name" value="Homeodomain-like"/>
    <property type="match status" value="1"/>
</dbReference>
<keyword evidence="2 4" id="KW-0238">DNA-binding</keyword>
<organism evidence="6 7">
    <name type="scientific">Nocardia terrae</name>
    <dbReference type="NCBI Taxonomy" id="2675851"/>
    <lineage>
        <taxon>Bacteria</taxon>
        <taxon>Bacillati</taxon>
        <taxon>Actinomycetota</taxon>
        <taxon>Actinomycetes</taxon>
        <taxon>Mycobacteriales</taxon>
        <taxon>Nocardiaceae</taxon>
        <taxon>Nocardia</taxon>
    </lineage>
</organism>
<dbReference type="PRINTS" id="PR00455">
    <property type="entry name" value="HTHTETR"/>
</dbReference>
<protein>
    <submittedName>
        <fullName evidence="6">TetR family transcriptional regulator</fullName>
    </submittedName>
</protein>
<evidence type="ECO:0000259" key="5">
    <source>
        <dbReference type="PROSITE" id="PS50977"/>
    </source>
</evidence>
<dbReference type="PANTHER" id="PTHR30055:SF234">
    <property type="entry name" value="HTH-TYPE TRANSCRIPTIONAL REGULATOR BETI"/>
    <property type="match status" value="1"/>
</dbReference>
<dbReference type="GO" id="GO:0003700">
    <property type="term" value="F:DNA-binding transcription factor activity"/>
    <property type="evidence" value="ECO:0007669"/>
    <property type="project" value="TreeGrafter"/>
</dbReference>
<dbReference type="PANTHER" id="PTHR30055">
    <property type="entry name" value="HTH-TYPE TRANSCRIPTIONAL REGULATOR RUTR"/>
    <property type="match status" value="1"/>
</dbReference>
<dbReference type="InterPro" id="IPR050109">
    <property type="entry name" value="HTH-type_TetR-like_transc_reg"/>
</dbReference>
<dbReference type="Pfam" id="PF00440">
    <property type="entry name" value="TetR_N"/>
    <property type="match status" value="1"/>
</dbReference>
<feature type="domain" description="HTH tetR-type" evidence="5">
    <location>
        <begin position="11"/>
        <end position="71"/>
    </location>
</feature>
<dbReference type="AlphaFoldDB" id="A0A7K1V5A8"/>
<dbReference type="EMBL" id="WRPP01000007">
    <property type="protein sequence ID" value="MVU81671.1"/>
    <property type="molecule type" value="Genomic_DNA"/>
</dbReference>
<dbReference type="InterPro" id="IPR009057">
    <property type="entry name" value="Homeodomain-like_sf"/>
</dbReference>
<evidence type="ECO:0000256" key="2">
    <source>
        <dbReference type="ARBA" id="ARBA00023125"/>
    </source>
</evidence>
<keyword evidence="7" id="KW-1185">Reference proteome</keyword>
<evidence type="ECO:0000313" key="7">
    <source>
        <dbReference type="Proteomes" id="UP000466794"/>
    </source>
</evidence>
<dbReference type="Proteomes" id="UP000466794">
    <property type="component" value="Unassembled WGS sequence"/>
</dbReference>
<comment type="caution">
    <text evidence="6">The sequence shown here is derived from an EMBL/GenBank/DDBJ whole genome shotgun (WGS) entry which is preliminary data.</text>
</comment>
<sequence length="197" mass="21986">MPVTPKPSKAERTRTALQHAALARFLEQGVEATSVAEIAADAGVTERTFYRHYPSKQHILFSDYDARLDWFRRALSVRPPGESIATSVRIAVESFPYDDALQQIAVLRGKQLERDLVRAHIKTVQGEFAHEIEQHLRTRGAADPAPDTDYLIAVTAQCISAVMFTATETWFARGNLDTDELSHLVDLGLRTLRNGIS</sequence>
<evidence type="ECO:0000256" key="4">
    <source>
        <dbReference type="PROSITE-ProRule" id="PRU00335"/>
    </source>
</evidence>
<dbReference type="SUPFAM" id="SSF46689">
    <property type="entry name" value="Homeodomain-like"/>
    <property type="match status" value="1"/>
</dbReference>
<dbReference type="Gene3D" id="1.10.357.10">
    <property type="entry name" value="Tetracycline Repressor, domain 2"/>
    <property type="match status" value="1"/>
</dbReference>
<evidence type="ECO:0000313" key="6">
    <source>
        <dbReference type="EMBL" id="MVU81671.1"/>
    </source>
</evidence>